<dbReference type="Proteomes" id="UP000615026">
    <property type="component" value="Unassembled WGS sequence"/>
</dbReference>
<sequence>MNGTIIAQNLGKRYKYYNSQRPATIMEAALSGFKFMQSVQKFWAVKDVTIEIAPGEMLGIIGKNGAGKSTLLQLLGGVIQPDEGQVMIAGRIGALLDLAAGFHSDLTGRENIYVTAISAGLTRREVTQRLDKIIAFTELENFIHLPLRTYSTGMMMRLAFSVAVHTDPQVMLVDEFLSVGDLAFQTKCLNRISELKAQGCAIALVSHSPDQIKSLCNKALWLSRGQMAAYGDPETVIQQYVDAMRLETRKRTPTSHPSVKTVSGFELKVNKNRFGSLEAEVLSLQIQTPNQDSVVETYGGRPLRLLIDYVAHSPVESPIFGISISDTKGVNCYQTNTSLADVALPTILGQGRIALEIECPNLETGQYFIDVGIYEKDWSYSYDFHWQVYPIIIQRSNTLVSASSPSQKWELLSV</sequence>
<name>A0A928ZT60_LEPEC</name>
<evidence type="ECO:0000313" key="6">
    <source>
        <dbReference type="EMBL" id="MBE9066476.1"/>
    </source>
</evidence>
<dbReference type="Pfam" id="PF00005">
    <property type="entry name" value="ABC_tran"/>
    <property type="match status" value="1"/>
</dbReference>
<dbReference type="InterPro" id="IPR003593">
    <property type="entry name" value="AAA+_ATPase"/>
</dbReference>
<dbReference type="GO" id="GO:0140359">
    <property type="term" value="F:ABC-type transporter activity"/>
    <property type="evidence" value="ECO:0007669"/>
    <property type="project" value="InterPro"/>
</dbReference>
<dbReference type="GO" id="GO:0016887">
    <property type="term" value="F:ATP hydrolysis activity"/>
    <property type="evidence" value="ECO:0007669"/>
    <property type="project" value="InterPro"/>
</dbReference>
<evidence type="ECO:0000256" key="3">
    <source>
        <dbReference type="ARBA" id="ARBA00022741"/>
    </source>
</evidence>
<comment type="caution">
    <text evidence="6">The sequence shown here is derived from an EMBL/GenBank/DDBJ whole genome shotgun (WGS) entry which is preliminary data.</text>
</comment>
<keyword evidence="7" id="KW-1185">Reference proteome</keyword>
<dbReference type="PANTHER" id="PTHR46743">
    <property type="entry name" value="TEICHOIC ACIDS EXPORT ATP-BINDING PROTEIN TAGH"/>
    <property type="match status" value="1"/>
</dbReference>
<feature type="domain" description="ABC transporter" evidence="5">
    <location>
        <begin position="30"/>
        <end position="249"/>
    </location>
</feature>
<dbReference type="InterPro" id="IPR050683">
    <property type="entry name" value="Bact_Polysacc_Export_ATP-bd"/>
</dbReference>
<dbReference type="SUPFAM" id="SSF52540">
    <property type="entry name" value="P-loop containing nucleoside triphosphate hydrolases"/>
    <property type="match status" value="1"/>
</dbReference>
<evidence type="ECO:0000256" key="1">
    <source>
        <dbReference type="ARBA" id="ARBA00005417"/>
    </source>
</evidence>
<dbReference type="PROSITE" id="PS50893">
    <property type="entry name" value="ABC_TRANSPORTER_2"/>
    <property type="match status" value="1"/>
</dbReference>
<dbReference type="InterPro" id="IPR003439">
    <property type="entry name" value="ABC_transporter-like_ATP-bd"/>
</dbReference>
<dbReference type="Gene3D" id="3.40.50.300">
    <property type="entry name" value="P-loop containing nucleotide triphosphate hydrolases"/>
    <property type="match status" value="1"/>
</dbReference>
<dbReference type="CDD" id="cd10147">
    <property type="entry name" value="Wzt_C-like"/>
    <property type="match status" value="1"/>
</dbReference>
<dbReference type="InterPro" id="IPR029439">
    <property type="entry name" value="Wzt_C"/>
</dbReference>
<gene>
    <name evidence="6" type="ORF">IQ260_07405</name>
</gene>
<dbReference type="CDD" id="cd03220">
    <property type="entry name" value="ABC_KpsT_Wzt"/>
    <property type="match status" value="1"/>
</dbReference>
<evidence type="ECO:0000259" key="5">
    <source>
        <dbReference type="PROSITE" id="PS50893"/>
    </source>
</evidence>
<evidence type="ECO:0000313" key="7">
    <source>
        <dbReference type="Proteomes" id="UP000615026"/>
    </source>
</evidence>
<keyword evidence="4 6" id="KW-0067">ATP-binding</keyword>
<accession>A0A928ZT60</accession>
<keyword evidence="3" id="KW-0547">Nucleotide-binding</keyword>
<dbReference type="EMBL" id="JADEXP010000044">
    <property type="protein sequence ID" value="MBE9066476.1"/>
    <property type="molecule type" value="Genomic_DNA"/>
</dbReference>
<evidence type="ECO:0000256" key="4">
    <source>
        <dbReference type="ARBA" id="ARBA00022840"/>
    </source>
</evidence>
<dbReference type="RefSeq" id="WP_193992254.1">
    <property type="nucleotide sequence ID" value="NZ_JADEXP010000044.1"/>
</dbReference>
<dbReference type="GO" id="GO:0016020">
    <property type="term" value="C:membrane"/>
    <property type="evidence" value="ECO:0007669"/>
    <property type="project" value="InterPro"/>
</dbReference>
<organism evidence="6 7">
    <name type="scientific">Leptolyngbya cf. ectocarpi LEGE 11479</name>
    <dbReference type="NCBI Taxonomy" id="1828722"/>
    <lineage>
        <taxon>Bacteria</taxon>
        <taxon>Bacillati</taxon>
        <taxon>Cyanobacteriota</taxon>
        <taxon>Cyanophyceae</taxon>
        <taxon>Leptolyngbyales</taxon>
        <taxon>Leptolyngbyaceae</taxon>
        <taxon>Leptolyngbya group</taxon>
        <taxon>Leptolyngbya</taxon>
    </lineage>
</organism>
<dbReference type="Gene3D" id="2.70.50.60">
    <property type="entry name" value="abc- transporter (atp binding component) like domain"/>
    <property type="match status" value="1"/>
</dbReference>
<comment type="similarity">
    <text evidence="1">Belongs to the ABC transporter superfamily.</text>
</comment>
<dbReference type="Pfam" id="PF14524">
    <property type="entry name" value="Wzt_C"/>
    <property type="match status" value="1"/>
</dbReference>
<dbReference type="AlphaFoldDB" id="A0A928ZT60"/>
<keyword evidence="2" id="KW-0813">Transport</keyword>
<dbReference type="InterPro" id="IPR027417">
    <property type="entry name" value="P-loop_NTPase"/>
</dbReference>
<dbReference type="GO" id="GO:0005524">
    <property type="term" value="F:ATP binding"/>
    <property type="evidence" value="ECO:0007669"/>
    <property type="project" value="UniProtKB-KW"/>
</dbReference>
<protein>
    <submittedName>
        <fullName evidence="6">ABC transporter ATP-binding protein</fullName>
    </submittedName>
</protein>
<reference evidence="6" key="1">
    <citation type="submission" date="2020-10" db="EMBL/GenBank/DDBJ databases">
        <authorList>
            <person name="Castelo-Branco R."/>
            <person name="Eusebio N."/>
            <person name="Adriana R."/>
            <person name="Vieira A."/>
            <person name="Brugerolle De Fraissinette N."/>
            <person name="Rezende De Castro R."/>
            <person name="Schneider M.P."/>
            <person name="Vasconcelos V."/>
            <person name="Leao P.N."/>
        </authorList>
    </citation>
    <scope>NUCLEOTIDE SEQUENCE</scope>
    <source>
        <strain evidence="6">LEGE 11479</strain>
    </source>
</reference>
<dbReference type="PANTHER" id="PTHR46743:SF2">
    <property type="entry name" value="TEICHOIC ACIDS EXPORT ATP-BINDING PROTEIN TAGH"/>
    <property type="match status" value="1"/>
</dbReference>
<proteinExistence type="inferred from homology"/>
<dbReference type="SMART" id="SM00382">
    <property type="entry name" value="AAA"/>
    <property type="match status" value="1"/>
</dbReference>
<evidence type="ECO:0000256" key="2">
    <source>
        <dbReference type="ARBA" id="ARBA00022448"/>
    </source>
</evidence>
<dbReference type="InterPro" id="IPR015860">
    <property type="entry name" value="ABC_transpr_TagH-like"/>
</dbReference>